<dbReference type="Proteomes" id="UP001499993">
    <property type="component" value="Unassembled WGS sequence"/>
</dbReference>
<reference evidence="2" key="1">
    <citation type="journal article" date="2019" name="Int. J. Syst. Evol. Microbiol.">
        <title>The Global Catalogue of Microorganisms (GCM) 10K type strain sequencing project: providing services to taxonomists for standard genome sequencing and annotation.</title>
        <authorList>
            <consortium name="The Broad Institute Genomics Platform"/>
            <consortium name="The Broad Institute Genome Sequencing Center for Infectious Disease"/>
            <person name="Wu L."/>
            <person name="Ma J."/>
        </authorList>
    </citation>
    <scope>NUCLEOTIDE SEQUENCE [LARGE SCALE GENOMIC DNA]</scope>
    <source>
        <strain evidence="2">JCM 18123</strain>
    </source>
</reference>
<protein>
    <submittedName>
        <fullName evidence="1">Uncharacterized protein</fullName>
    </submittedName>
</protein>
<name>A0ABP9GBG0_9ACTN</name>
<dbReference type="EMBL" id="BAABIK010000006">
    <property type="protein sequence ID" value="GAA4936135.1"/>
    <property type="molecule type" value="Genomic_DNA"/>
</dbReference>
<sequence>MDCAAEEFFDGNGLITDGSGDLAEEVGLHRAFDGVTAETHLGACSDERGLIDPVIGNITEGLQAV</sequence>
<organism evidence="1 2">
    <name type="scientific">Streptomonospora halophila</name>
    <dbReference type="NCBI Taxonomy" id="427369"/>
    <lineage>
        <taxon>Bacteria</taxon>
        <taxon>Bacillati</taxon>
        <taxon>Actinomycetota</taxon>
        <taxon>Actinomycetes</taxon>
        <taxon>Streptosporangiales</taxon>
        <taxon>Nocardiopsidaceae</taxon>
        <taxon>Streptomonospora</taxon>
    </lineage>
</organism>
<evidence type="ECO:0000313" key="2">
    <source>
        <dbReference type="Proteomes" id="UP001499993"/>
    </source>
</evidence>
<keyword evidence="2" id="KW-1185">Reference proteome</keyword>
<proteinExistence type="predicted"/>
<evidence type="ECO:0000313" key="1">
    <source>
        <dbReference type="EMBL" id="GAA4936135.1"/>
    </source>
</evidence>
<accession>A0ABP9GBG0</accession>
<comment type="caution">
    <text evidence="1">The sequence shown here is derived from an EMBL/GenBank/DDBJ whole genome shotgun (WGS) entry which is preliminary data.</text>
</comment>
<gene>
    <name evidence="1" type="ORF">GCM10023224_16190</name>
</gene>